<accession>A0A507QT46</accession>
<dbReference type="InterPro" id="IPR015813">
    <property type="entry name" value="Pyrv/PenolPyrv_kinase-like_dom"/>
</dbReference>
<dbReference type="Proteomes" id="UP000319663">
    <property type="component" value="Unassembled WGS sequence"/>
</dbReference>
<name>A0A507QT46_MONPU</name>
<dbReference type="InterPro" id="IPR039556">
    <property type="entry name" value="ICL/PEPM"/>
</dbReference>
<dbReference type="STRING" id="5098.A0A507QT46"/>
<dbReference type="PANTHER" id="PTHR42905">
    <property type="entry name" value="PHOSPHOENOLPYRUVATE CARBOXYLASE"/>
    <property type="match status" value="1"/>
</dbReference>
<reference evidence="1 2" key="1">
    <citation type="submission" date="2019-06" db="EMBL/GenBank/DDBJ databases">
        <title>Wine fermentation using esterase from Monascus purpureus.</title>
        <authorList>
            <person name="Geng C."/>
            <person name="Zhang Y."/>
        </authorList>
    </citation>
    <scope>NUCLEOTIDE SEQUENCE [LARGE SCALE GENOMIC DNA]</scope>
    <source>
        <strain evidence="1">HQ1</strain>
    </source>
</reference>
<dbReference type="CDD" id="cd00377">
    <property type="entry name" value="ICL_PEPM"/>
    <property type="match status" value="1"/>
</dbReference>
<dbReference type="EMBL" id="VIFY01000088">
    <property type="protein sequence ID" value="TQB71131.1"/>
    <property type="molecule type" value="Genomic_DNA"/>
</dbReference>
<dbReference type="AlphaFoldDB" id="A0A507QT46"/>
<protein>
    <recommendedName>
        <fullName evidence="3">Carboxyvinyl-carboxyphosphonate phosphorylmutase</fullName>
    </recommendedName>
</protein>
<comment type="caution">
    <text evidence="1">The sequence shown here is derived from an EMBL/GenBank/DDBJ whole genome shotgun (WGS) entry which is preliminary data.</text>
</comment>
<keyword evidence="2" id="KW-1185">Reference proteome</keyword>
<sequence>MAAHGRKRATTRLREALHGDKCLIGPGVFDGISAHVASSVGFDFLYLAGSGTSGSVCGEPDLSIITQTELADTGRTVTMCTDIPVIADADTGFGGPLNVARTIRLYEHAGIAGCHIEDQVYPKRCGQLKGKNIVSTEDFLGRIGSAIEARQDPDFVIIARTDARQADAYGGSRAGQHAFDEGVRRLREAVEAGADVAFMESPRTEDECATLVRELAPTPVLINVLPGGLTPNIKTADCQRLGFKAAIYPCAGFIPAMLAMQRSYGALKNEGTDRHHCEGYTIQDFFERLGLEQAWDFNDRIDKWIQTRAPLPQRRAEGLGDWPG</sequence>
<gene>
    <name evidence="1" type="ORF">MPDQ_007787</name>
</gene>
<evidence type="ECO:0000313" key="1">
    <source>
        <dbReference type="EMBL" id="TQB71131.1"/>
    </source>
</evidence>
<dbReference type="OrthoDB" id="1923844at2759"/>
<proteinExistence type="predicted"/>
<dbReference type="Gene3D" id="3.20.20.60">
    <property type="entry name" value="Phosphoenolpyruvate-binding domains"/>
    <property type="match status" value="1"/>
</dbReference>
<dbReference type="SUPFAM" id="SSF51621">
    <property type="entry name" value="Phosphoenolpyruvate/pyruvate domain"/>
    <property type="match status" value="1"/>
</dbReference>
<evidence type="ECO:0008006" key="3">
    <source>
        <dbReference type="Google" id="ProtNLM"/>
    </source>
</evidence>
<evidence type="ECO:0000313" key="2">
    <source>
        <dbReference type="Proteomes" id="UP000319663"/>
    </source>
</evidence>
<dbReference type="InterPro" id="IPR040442">
    <property type="entry name" value="Pyrv_kinase-like_dom_sf"/>
</dbReference>
<dbReference type="PANTHER" id="PTHR42905:SF2">
    <property type="entry name" value="PHOSPHOENOLPYRUVATE CARBOXYLASE FAMILY PROTEIN"/>
    <property type="match status" value="1"/>
</dbReference>
<dbReference type="GO" id="GO:0003824">
    <property type="term" value="F:catalytic activity"/>
    <property type="evidence" value="ECO:0007669"/>
    <property type="project" value="InterPro"/>
</dbReference>
<organism evidence="1 2">
    <name type="scientific">Monascus purpureus</name>
    <name type="common">Red mold</name>
    <name type="synonym">Monascus anka</name>
    <dbReference type="NCBI Taxonomy" id="5098"/>
    <lineage>
        <taxon>Eukaryota</taxon>
        <taxon>Fungi</taxon>
        <taxon>Dikarya</taxon>
        <taxon>Ascomycota</taxon>
        <taxon>Pezizomycotina</taxon>
        <taxon>Eurotiomycetes</taxon>
        <taxon>Eurotiomycetidae</taxon>
        <taxon>Eurotiales</taxon>
        <taxon>Aspergillaceae</taxon>
        <taxon>Monascus</taxon>
    </lineage>
</organism>
<dbReference type="Pfam" id="PF13714">
    <property type="entry name" value="PEP_mutase"/>
    <property type="match status" value="1"/>
</dbReference>